<dbReference type="EMBL" id="JBHTCS010000018">
    <property type="protein sequence ID" value="MFC7449540.1"/>
    <property type="molecule type" value="Genomic_DNA"/>
</dbReference>
<dbReference type="Gene3D" id="3.40.50.1820">
    <property type="entry name" value="alpha/beta hydrolase"/>
    <property type="match status" value="1"/>
</dbReference>
<dbReference type="InterPro" id="IPR000639">
    <property type="entry name" value="Epox_hydrolase-like"/>
</dbReference>
<comment type="caution">
    <text evidence="3">The sequence shown here is derived from an EMBL/GenBank/DDBJ whole genome shotgun (WGS) entry which is preliminary data.</text>
</comment>
<evidence type="ECO:0000259" key="2">
    <source>
        <dbReference type="Pfam" id="PF00561"/>
    </source>
</evidence>
<feature type="domain" description="AB hydrolase-1" evidence="2">
    <location>
        <begin position="27"/>
        <end position="263"/>
    </location>
</feature>
<dbReference type="SUPFAM" id="SSF53474">
    <property type="entry name" value="alpha/beta-Hydrolases"/>
    <property type="match status" value="1"/>
</dbReference>
<accession>A0ABW2S0J5</accession>
<dbReference type="PRINTS" id="PR00412">
    <property type="entry name" value="EPOXHYDRLASE"/>
</dbReference>
<organism evidence="3 4">
    <name type="scientific">Rhodococcus daqingensis</name>
    <dbReference type="NCBI Taxonomy" id="2479363"/>
    <lineage>
        <taxon>Bacteria</taxon>
        <taxon>Bacillati</taxon>
        <taxon>Actinomycetota</taxon>
        <taxon>Actinomycetes</taxon>
        <taxon>Mycobacteriales</taxon>
        <taxon>Nocardiaceae</taxon>
        <taxon>Rhodococcus</taxon>
    </lineage>
</organism>
<dbReference type="GO" id="GO:0016787">
    <property type="term" value="F:hydrolase activity"/>
    <property type="evidence" value="ECO:0007669"/>
    <property type="project" value="UniProtKB-KW"/>
</dbReference>
<dbReference type="InterPro" id="IPR000073">
    <property type="entry name" value="AB_hydrolase_1"/>
</dbReference>
<dbReference type="Pfam" id="PF00561">
    <property type="entry name" value="Abhydrolase_1"/>
    <property type="match status" value="1"/>
</dbReference>
<proteinExistence type="predicted"/>
<dbReference type="PANTHER" id="PTHR43329">
    <property type="entry name" value="EPOXIDE HYDROLASE"/>
    <property type="match status" value="1"/>
</dbReference>
<sequence length="280" mass="30585">MSDRITTFSRGGLTFDVRDTGPIDGAPVVLLHGFPQDSRSWDRVAPLLHRRGFRTLAPDLRGASPGARPRSRWAYRSSQLSADVVALIEQAGAGPVHLVGHDWGAAAAWTVAVDRPDLVRTLTTLSVPHPAAFVRSVLTSSQVLKSWYMLAVQIPVLPELLLAGGAFRKQLRATGMSPEDVARDAEPMRERDRARGGLNWYRGMAFTTPGRASTKVRVPTLHVWSDGDTAVGPVGPALTSRYVDAPYRFEILEGVSHWIPDEAPERLDALLGEHLVAHAR</sequence>
<keyword evidence="4" id="KW-1185">Reference proteome</keyword>
<reference evidence="4" key="1">
    <citation type="journal article" date="2019" name="Int. J. Syst. Evol. Microbiol.">
        <title>The Global Catalogue of Microorganisms (GCM) 10K type strain sequencing project: providing services to taxonomists for standard genome sequencing and annotation.</title>
        <authorList>
            <consortium name="The Broad Institute Genomics Platform"/>
            <consortium name="The Broad Institute Genome Sequencing Center for Infectious Disease"/>
            <person name="Wu L."/>
            <person name="Ma J."/>
        </authorList>
    </citation>
    <scope>NUCLEOTIDE SEQUENCE [LARGE SCALE GENOMIC DNA]</scope>
    <source>
        <strain evidence="4">ICMP 19430</strain>
    </source>
</reference>
<protein>
    <submittedName>
        <fullName evidence="3">Alpha/beta fold hydrolase</fullName>
    </submittedName>
</protein>
<gene>
    <name evidence="3" type="ORF">ACFQS9_16710</name>
</gene>
<keyword evidence="1 3" id="KW-0378">Hydrolase</keyword>
<dbReference type="Proteomes" id="UP001596484">
    <property type="component" value="Unassembled WGS sequence"/>
</dbReference>
<evidence type="ECO:0000313" key="4">
    <source>
        <dbReference type="Proteomes" id="UP001596484"/>
    </source>
</evidence>
<name>A0ABW2S0J5_9NOCA</name>
<dbReference type="RefSeq" id="WP_378406644.1">
    <property type="nucleotide sequence ID" value="NZ_JBHTCS010000018.1"/>
</dbReference>
<dbReference type="InterPro" id="IPR029058">
    <property type="entry name" value="AB_hydrolase_fold"/>
</dbReference>
<evidence type="ECO:0000256" key="1">
    <source>
        <dbReference type="ARBA" id="ARBA00022801"/>
    </source>
</evidence>
<evidence type="ECO:0000313" key="3">
    <source>
        <dbReference type="EMBL" id="MFC7449540.1"/>
    </source>
</evidence>